<organism evidence="1">
    <name type="scientific">mine drainage metagenome</name>
    <dbReference type="NCBI Taxonomy" id="410659"/>
    <lineage>
        <taxon>unclassified sequences</taxon>
        <taxon>metagenomes</taxon>
        <taxon>ecological metagenomes</taxon>
    </lineage>
</organism>
<name>A0A3P3ZRN8_9ZZZZ</name>
<dbReference type="GO" id="GO:0045892">
    <property type="term" value="P:negative regulation of DNA-templated transcription"/>
    <property type="evidence" value="ECO:0007669"/>
    <property type="project" value="TreeGrafter"/>
</dbReference>
<dbReference type="EMBL" id="UOYP01000680">
    <property type="protein sequence ID" value="VAY89561.1"/>
    <property type="molecule type" value="Genomic_DNA"/>
</dbReference>
<dbReference type="InterPro" id="IPR036388">
    <property type="entry name" value="WH-like_DNA-bd_sf"/>
</dbReference>
<gene>
    <name evidence="1" type="primary">perR</name>
    <name evidence="1" type="ORF">CARN8_7100002</name>
</gene>
<dbReference type="SUPFAM" id="SSF46785">
    <property type="entry name" value="Winged helix' DNA-binding domain"/>
    <property type="match status" value="1"/>
</dbReference>
<dbReference type="Gene3D" id="1.10.10.10">
    <property type="entry name" value="Winged helix-like DNA-binding domain superfamily/Winged helix DNA-binding domain"/>
    <property type="match status" value="1"/>
</dbReference>
<dbReference type="PANTHER" id="PTHR33202:SF7">
    <property type="entry name" value="FERRIC UPTAKE REGULATION PROTEIN"/>
    <property type="match status" value="1"/>
</dbReference>
<dbReference type="AlphaFoldDB" id="A0A3P3ZRN8"/>
<dbReference type="PANTHER" id="PTHR33202">
    <property type="entry name" value="ZINC UPTAKE REGULATION PROTEIN"/>
    <property type="match status" value="1"/>
</dbReference>
<dbReference type="CDD" id="cd07153">
    <property type="entry name" value="Fur_like"/>
    <property type="match status" value="1"/>
</dbReference>
<dbReference type="InterPro" id="IPR002481">
    <property type="entry name" value="FUR"/>
</dbReference>
<evidence type="ECO:0000313" key="1">
    <source>
        <dbReference type="EMBL" id="VAY89561.1"/>
    </source>
</evidence>
<accession>A0A3P3ZRN8</accession>
<dbReference type="GO" id="GO:1900376">
    <property type="term" value="P:regulation of secondary metabolite biosynthetic process"/>
    <property type="evidence" value="ECO:0007669"/>
    <property type="project" value="TreeGrafter"/>
</dbReference>
<dbReference type="GO" id="GO:0000976">
    <property type="term" value="F:transcription cis-regulatory region binding"/>
    <property type="evidence" value="ECO:0007669"/>
    <property type="project" value="TreeGrafter"/>
</dbReference>
<dbReference type="Pfam" id="PF01475">
    <property type="entry name" value="FUR"/>
    <property type="match status" value="1"/>
</dbReference>
<dbReference type="GO" id="GO:0008270">
    <property type="term" value="F:zinc ion binding"/>
    <property type="evidence" value="ECO:0007669"/>
    <property type="project" value="TreeGrafter"/>
</dbReference>
<dbReference type="InterPro" id="IPR036390">
    <property type="entry name" value="WH_DNA-bd_sf"/>
</dbReference>
<protein>
    <submittedName>
        <fullName evidence="1">Ferric uptake regulation protein</fullName>
    </submittedName>
</protein>
<reference evidence="1" key="1">
    <citation type="submission" date="2018-10" db="EMBL/GenBank/DDBJ databases">
        <authorList>
            <person name="Plewniak F."/>
        </authorList>
    </citation>
    <scope>NUCLEOTIDE SEQUENCE</scope>
</reference>
<sequence>MSMVPDRAELVDRLRTFDIIPTHQRLVIAQALFSRRQHVSADQLLSQVNLTHGEVSKATIYNTLNLFEKKGLVRRVVVDPERIFYDTFMDSHPHLFDVEKGELYDIEAPDLQIVGLPPLPPGMRQEGLDIVIRMRPIAAFN</sequence>
<proteinExistence type="predicted"/>
<dbReference type="GO" id="GO:0003700">
    <property type="term" value="F:DNA-binding transcription factor activity"/>
    <property type="evidence" value="ECO:0007669"/>
    <property type="project" value="InterPro"/>
</dbReference>